<evidence type="ECO:0000256" key="6">
    <source>
        <dbReference type="ARBA" id="ARBA00023136"/>
    </source>
</evidence>
<keyword evidence="6 8" id="KW-0472">Membrane</keyword>
<keyword evidence="10" id="KW-1185">Reference proteome</keyword>
<accession>A0ABS7DGE4</accession>
<dbReference type="PANTHER" id="PTHR30558:SF3">
    <property type="entry name" value="BIOPOLYMER TRANSPORT PROTEIN EXBD-RELATED"/>
    <property type="match status" value="1"/>
</dbReference>
<evidence type="ECO:0000256" key="1">
    <source>
        <dbReference type="ARBA" id="ARBA00004162"/>
    </source>
</evidence>
<keyword evidence="4 7" id="KW-0812">Transmembrane</keyword>
<comment type="subcellular location">
    <subcellularLocation>
        <location evidence="1">Cell membrane</location>
        <topology evidence="1">Single-pass membrane protein</topology>
    </subcellularLocation>
    <subcellularLocation>
        <location evidence="7">Cell membrane</location>
        <topology evidence="7">Single-pass type II membrane protein</topology>
    </subcellularLocation>
</comment>
<sequence length="130" mass="14913">MKLPFEEESEPHIDLTSLIDVIFMLLIFFILTMSFTQKALDIELPYSKHSQQVKRESIICISVTRNGEYFYKDKLLSLDEINENLRSDPKLELEVSADANAPFEKVLKLVDLAKELRGGRILISANVPNE</sequence>
<reference evidence="9 10" key="1">
    <citation type="submission" date="2021-03" db="EMBL/GenBank/DDBJ databases">
        <title>Succinivibrio sp. nov. isolated from feces of cow.</title>
        <authorList>
            <person name="Choi J.-Y."/>
        </authorList>
    </citation>
    <scope>NUCLEOTIDE SEQUENCE [LARGE SCALE GENOMIC DNA]</scope>
    <source>
        <strain evidence="9 10">AGMB01872</strain>
    </source>
</reference>
<proteinExistence type="inferred from homology"/>
<name>A0ABS7DGE4_9GAMM</name>
<comment type="caution">
    <text evidence="9">The sequence shown here is derived from an EMBL/GenBank/DDBJ whole genome shotgun (WGS) entry which is preliminary data.</text>
</comment>
<feature type="transmembrane region" description="Helical" evidence="8">
    <location>
        <begin position="12"/>
        <end position="31"/>
    </location>
</feature>
<keyword evidence="7" id="KW-0813">Transport</keyword>
<evidence type="ECO:0000256" key="7">
    <source>
        <dbReference type="RuleBase" id="RU003879"/>
    </source>
</evidence>
<evidence type="ECO:0000256" key="5">
    <source>
        <dbReference type="ARBA" id="ARBA00022989"/>
    </source>
</evidence>
<dbReference type="EMBL" id="JAGFNY010000015">
    <property type="protein sequence ID" value="MBW7570369.1"/>
    <property type="molecule type" value="Genomic_DNA"/>
</dbReference>
<dbReference type="RefSeq" id="WP_219937588.1">
    <property type="nucleotide sequence ID" value="NZ_JAGFNY010000015.1"/>
</dbReference>
<evidence type="ECO:0000256" key="8">
    <source>
        <dbReference type="SAM" id="Phobius"/>
    </source>
</evidence>
<dbReference type="Pfam" id="PF02472">
    <property type="entry name" value="ExbD"/>
    <property type="match status" value="1"/>
</dbReference>
<evidence type="ECO:0000256" key="3">
    <source>
        <dbReference type="ARBA" id="ARBA00022475"/>
    </source>
</evidence>
<gene>
    <name evidence="9" type="ORF">J5V48_05610</name>
</gene>
<evidence type="ECO:0000256" key="2">
    <source>
        <dbReference type="ARBA" id="ARBA00005811"/>
    </source>
</evidence>
<dbReference type="InterPro" id="IPR003400">
    <property type="entry name" value="ExbD"/>
</dbReference>
<organism evidence="9 10">
    <name type="scientific">Succinivibrio faecicola</name>
    <dbReference type="NCBI Taxonomy" id="2820300"/>
    <lineage>
        <taxon>Bacteria</taxon>
        <taxon>Pseudomonadati</taxon>
        <taxon>Pseudomonadota</taxon>
        <taxon>Gammaproteobacteria</taxon>
        <taxon>Aeromonadales</taxon>
        <taxon>Succinivibrionaceae</taxon>
        <taxon>Succinivibrio</taxon>
    </lineage>
</organism>
<protein>
    <submittedName>
        <fullName evidence="9">Biopolymer transporter ExbD</fullName>
    </submittedName>
</protein>
<evidence type="ECO:0000313" key="9">
    <source>
        <dbReference type="EMBL" id="MBW7570369.1"/>
    </source>
</evidence>
<keyword evidence="3" id="KW-1003">Cell membrane</keyword>
<evidence type="ECO:0000313" key="10">
    <source>
        <dbReference type="Proteomes" id="UP000731465"/>
    </source>
</evidence>
<keyword evidence="7" id="KW-0653">Protein transport</keyword>
<comment type="similarity">
    <text evidence="2 7">Belongs to the ExbD/TolR family.</text>
</comment>
<keyword evidence="5 8" id="KW-1133">Transmembrane helix</keyword>
<dbReference type="PANTHER" id="PTHR30558">
    <property type="entry name" value="EXBD MEMBRANE COMPONENT OF PMF-DRIVEN MACROMOLECULE IMPORT SYSTEM"/>
    <property type="match status" value="1"/>
</dbReference>
<evidence type="ECO:0000256" key="4">
    <source>
        <dbReference type="ARBA" id="ARBA00022692"/>
    </source>
</evidence>
<dbReference type="Proteomes" id="UP000731465">
    <property type="component" value="Unassembled WGS sequence"/>
</dbReference>